<keyword evidence="2" id="KW-0732">Signal</keyword>
<feature type="signal peptide" evidence="2">
    <location>
        <begin position="1"/>
        <end position="23"/>
    </location>
</feature>
<dbReference type="GeneID" id="98915494"/>
<evidence type="ECO:0008006" key="5">
    <source>
        <dbReference type="Google" id="ProtNLM"/>
    </source>
</evidence>
<gene>
    <name evidence="3" type="ORF">EDD60_11122</name>
</gene>
<reference evidence="3 4" key="1">
    <citation type="submission" date="2019-03" db="EMBL/GenBank/DDBJ databases">
        <title>Genomic Encyclopedia of Type Strains, Phase IV (KMG-IV): sequencing the most valuable type-strain genomes for metagenomic binning, comparative biology and taxonomic classification.</title>
        <authorList>
            <person name="Goeker M."/>
        </authorList>
    </citation>
    <scope>NUCLEOTIDE SEQUENCE [LARGE SCALE GENOMIC DNA]</scope>
    <source>
        <strain evidence="3 4">DSM 29487</strain>
    </source>
</reference>
<sequence>MHKKLKLLFLGLMVCLLTGCMKMNIYTEVKSDKTMKMNIEYLIDETTFQGSEITAQDWLNEMKDNYLKDKQKDMTFQPIDKTIDGKKWVGFKITTDDQKQSKYLTEKDIDGTKSIVFTIPMNQVSHQLGNSLGGVPQNSSLDDLKAKGVEMNLTVKMPAKASSNIGTVDGREVKIDLLEASVNGLDGDIVISSAASGGIDMTLIFTGLGIVLIVVIVVVLMKKKKAPINEELIESHDIKYCPNCGQEVGDERICSNCGYELKK</sequence>
<keyword evidence="1" id="KW-0812">Transmembrane</keyword>
<dbReference type="RefSeq" id="WP_066449963.1">
    <property type="nucleotide sequence ID" value="NZ_JANKBF010000012.1"/>
</dbReference>
<evidence type="ECO:0000256" key="2">
    <source>
        <dbReference type="SAM" id="SignalP"/>
    </source>
</evidence>
<comment type="caution">
    <text evidence="3">The sequence shown here is derived from an EMBL/GenBank/DDBJ whole genome shotgun (WGS) entry which is preliminary data.</text>
</comment>
<keyword evidence="1" id="KW-0472">Membrane</keyword>
<proteinExistence type="predicted"/>
<accession>A0A4R3Z0X3</accession>
<keyword evidence="4" id="KW-1185">Reference proteome</keyword>
<dbReference type="AlphaFoldDB" id="A0A4R3Z0X3"/>
<feature type="chain" id="PRO_5038591471" description="Zinc ribbon protein" evidence="2">
    <location>
        <begin position="24"/>
        <end position="263"/>
    </location>
</feature>
<organism evidence="3 4">
    <name type="scientific">Longibaculum muris</name>
    <dbReference type="NCBI Taxonomy" id="1796628"/>
    <lineage>
        <taxon>Bacteria</taxon>
        <taxon>Bacillati</taxon>
        <taxon>Bacillota</taxon>
        <taxon>Erysipelotrichia</taxon>
        <taxon>Erysipelotrichales</taxon>
        <taxon>Coprobacillaceae</taxon>
        <taxon>Longibaculum</taxon>
    </lineage>
</organism>
<evidence type="ECO:0000313" key="4">
    <source>
        <dbReference type="Proteomes" id="UP000295515"/>
    </source>
</evidence>
<protein>
    <recommendedName>
        <fullName evidence="5">Zinc ribbon protein</fullName>
    </recommendedName>
</protein>
<dbReference type="EMBL" id="SMCQ01000011">
    <property type="protein sequence ID" value="TCV98616.1"/>
    <property type="molecule type" value="Genomic_DNA"/>
</dbReference>
<dbReference type="PROSITE" id="PS51257">
    <property type="entry name" value="PROKAR_LIPOPROTEIN"/>
    <property type="match status" value="1"/>
</dbReference>
<dbReference type="Proteomes" id="UP000295515">
    <property type="component" value="Unassembled WGS sequence"/>
</dbReference>
<evidence type="ECO:0000256" key="1">
    <source>
        <dbReference type="SAM" id="Phobius"/>
    </source>
</evidence>
<name>A0A4R3Z0X3_9FIRM</name>
<evidence type="ECO:0000313" key="3">
    <source>
        <dbReference type="EMBL" id="TCV98616.1"/>
    </source>
</evidence>
<keyword evidence="1" id="KW-1133">Transmembrane helix</keyword>
<feature type="transmembrane region" description="Helical" evidence="1">
    <location>
        <begin position="201"/>
        <end position="221"/>
    </location>
</feature>